<feature type="domain" description="Oxo-4-hydroxy-4-carboxy-5-ureidoimidazoline decarboxylase" evidence="8">
    <location>
        <begin position="121"/>
        <end position="191"/>
    </location>
</feature>
<dbReference type="PANTHER" id="PTHR43466:SF1">
    <property type="entry name" value="2-OXO-4-HYDROXY-4-CARBOXY-5-UREIDOIMIDAZOLINE DECARBOXYLASE-RELATED"/>
    <property type="match status" value="1"/>
</dbReference>
<comment type="caution">
    <text evidence="9">The sequence shown here is derived from an EMBL/GenBank/DDBJ whole genome shotgun (WGS) entry which is preliminary data.</text>
</comment>
<keyword evidence="6" id="KW-0456">Lyase</keyword>
<name>A0ABN1URD8_9ACTN</name>
<evidence type="ECO:0000256" key="2">
    <source>
        <dbReference type="ARBA" id="ARBA00004754"/>
    </source>
</evidence>
<organism evidence="9 10">
    <name type="scientific">Streptomyces hebeiensis</name>
    <dbReference type="NCBI Taxonomy" id="229486"/>
    <lineage>
        <taxon>Bacteria</taxon>
        <taxon>Bacillati</taxon>
        <taxon>Actinomycetota</taxon>
        <taxon>Actinomycetes</taxon>
        <taxon>Kitasatosporales</taxon>
        <taxon>Streptomycetaceae</taxon>
        <taxon>Streptomyces</taxon>
    </lineage>
</organism>
<reference evidence="9 10" key="1">
    <citation type="journal article" date="2019" name="Int. J. Syst. Evol. Microbiol.">
        <title>The Global Catalogue of Microorganisms (GCM) 10K type strain sequencing project: providing services to taxonomists for standard genome sequencing and annotation.</title>
        <authorList>
            <consortium name="The Broad Institute Genomics Platform"/>
            <consortium name="The Broad Institute Genome Sequencing Center for Infectious Disease"/>
            <person name="Wu L."/>
            <person name="Ma J."/>
        </authorList>
    </citation>
    <scope>NUCLEOTIDE SEQUENCE [LARGE SCALE GENOMIC DNA]</scope>
    <source>
        <strain evidence="9 10">JCM 12696</strain>
    </source>
</reference>
<comment type="pathway">
    <text evidence="2">Purine metabolism; urate degradation; (S)-allantoin from urate: step 3/3.</text>
</comment>
<keyword evidence="5" id="KW-0210">Decarboxylase</keyword>
<dbReference type="Gene3D" id="1.10.3330.10">
    <property type="entry name" value="Oxo-4-hydroxy-4-carboxy-5-ureidoimidazoline decarboxylase"/>
    <property type="match status" value="2"/>
</dbReference>
<feature type="region of interest" description="Disordered" evidence="7">
    <location>
        <begin position="1"/>
        <end position="36"/>
    </location>
</feature>
<evidence type="ECO:0000256" key="6">
    <source>
        <dbReference type="ARBA" id="ARBA00023239"/>
    </source>
</evidence>
<keyword evidence="10" id="KW-1185">Reference proteome</keyword>
<dbReference type="RefSeq" id="WP_425573973.1">
    <property type="nucleotide sequence ID" value="NZ_BAAAKV010000011.1"/>
</dbReference>
<accession>A0ABN1URD8</accession>
<evidence type="ECO:0000259" key="8">
    <source>
        <dbReference type="Pfam" id="PF09349"/>
    </source>
</evidence>
<feature type="region of interest" description="Disordered" evidence="7">
    <location>
        <begin position="197"/>
        <end position="221"/>
    </location>
</feature>
<dbReference type="Proteomes" id="UP001501371">
    <property type="component" value="Unassembled WGS sequence"/>
</dbReference>
<feature type="compositionally biased region" description="Basic residues" evidence="7">
    <location>
        <begin position="199"/>
        <end position="214"/>
    </location>
</feature>
<feature type="compositionally biased region" description="Basic residues" evidence="7">
    <location>
        <begin position="1"/>
        <end position="12"/>
    </location>
</feature>
<evidence type="ECO:0000313" key="10">
    <source>
        <dbReference type="Proteomes" id="UP001501371"/>
    </source>
</evidence>
<comment type="catalytic activity">
    <reaction evidence="1">
        <text>5-hydroxy-2-oxo-4-ureido-2,5-dihydro-1H-imidazole-5-carboxylate + H(+) = (S)-allantoin + CO2</text>
        <dbReference type="Rhea" id="RHEA:26301"/>
        <dbReference type="ChEBI" id="CHEBI:15378"/>
        <dbReference type="ChEBI" id="CHEBI:15678"/>
        <dbReference type="ChEBI" id="CHEBI:16526"/>
        <dbReference type="ChEBI" id="CHEBI:58639"/>
        <dbReference type="EC" id="4.1.1.97"/>
    </reaction>
</comment>
<evidence type="ECO:0000256" key="5">
    <source>
        <dbReference type="ARBA" id="ARBA00022793"/>
    </source>
</evidence>
<evidence type="ECO:0000313" key="9">
    <source>
        <dbReference type="EMBL" id="GAA1161046.1"/>
    </source>
</evidence>
<keyword evidence="4" id="KW-0659">Purine metabolism</keyword>
<protein>
    <recommendedName>
        <fullName evidence="3">2-oxo-4-hydroxy-4-carboxy-5-ureidoimidazoline decarboxylase</fullName>
        <ecNumber evidence="3">4.1.1.97</ecNumber>
    </recommendedName>
</protein>
<dbReference type="EMBL" id="BAAAKV010000011">
    <property type="protein sequence ID" value="GAA1161046.1"/>
    <property type="molecule type" value="Genomic_DNA"/>
</dbReference>
<dbReference type="EC" id="4.1.1.97" evidence="3"/>
<dbReference type="InterPro" id="IPR018020">
    <property type="entry name" value="OHCU_decarboxylase"/>
</dbReference>
<evidence type="ECO:0000256" key="7">
    <source>
        <dbReference type="SAM" id="MobiDB-lite"/>
    </source>
</evidence>
<dbReference type="InterPro" id="IPR036778">
    <property type="entry name" value="OHCU_decarboxylase_sf"/>
</dbReference>
<dbReference type="SUPFAM" id="SSF158694">
    <property type="entry name" value="UraD-Like"/>
    <property type="match status" value="1"/>
</dbReference>
<dbReference type="PANTHER" id="PTHR43466">
    <property type="entry name" value="2-OXO-4-HYDROXY-4-CARBOXY-5-UREIDOIMIDAZOLINE DECARBOXYLASE-RELATED"/>
    <property type="match status" value="1"/>
</dbReference>
<sequence length="221" mass="23407">MSRAPHAGRPHSRPSDPAPSGRSNDPCDPHACDPHAGAPHPHGPHACGLDRFNTAPRAAAEAALLTCCGSRRWARRVADHRPYPGLDALLAAADEASYDLSPAEISDALAGEPSPVAPAGAPPAARTALTAAHAAYESSFGHAFVISLDGRRPEEYLDHVLAGIHARLSHDPDHERAVAADELRRVARARIVHLLSHPQGHRAAKKPTKTRKSARNPAKNV</sequence>
<feature type="domain" description="Oxo-4-hydroxy-4-carboxy-5-ureidoimidazoline decarboxylase" evidence="8">
    <location>
        <begin position="53"/>
        <end position="113"/>
    </location>
</feature>
<evidence type="ECO:0000256" key="4">
    <source>
        <dbReference type="ARBA" id="ARBA00022631"/>
    </source>
</evidence>
<dbReference type="NCBIfam" id="NF010372">
    <property type="entry name" value="PRK13798.1"/>
    <property type="match status" value="1"/>
</dbReference>
<evidence type="ECO:0000256" key="3">
    <source>
        <dbReference type="ARBA" id="ARBA00012257"/>
    </source>
</evidence>
<dbReference type="Pfam" id="PF09349">
    <property type="entry name" value="OHCU_decarbox"/>
    <property type="match status" value="2"/>
</dbReference>
<evidence type="ECO:0000256" key="1">
    <source>
        <dbReference type="ARBA" id="ARBA00001163"/>
    </source>
</evidence>
<proteinExistence type="predicted"/>
<gene>
    <name evidence="9" type="ORF">GCM10009654_16830</name>
</gene>